<dbReference type="EMBL" id="JXYA01000027">
    <property type="protein sequence ID" value="KJZ08305.1"/>
    <property type="molecule type" value="Genomic_DNA"/>
</dbReference>
<dbReference type="AlphaFoldDB" id="A0A0F4QM09"/>
<accession>A0A0F4QM09</accession>
<comment type="caution">
    <text evidence="1">The sequence shown here is derived from an EMBL/GenBank/DDBJ whole genome shotgun (WGS) entry which is preliminary data.</text>
</comment>
<organism evidence="1 2">
    <name type="scientific">Pseudoalteromonas rubra</name>
    <dbReference type="NCBI Taxonomy" id="43658"/>
    <lineage>
        <taxon>Bacteria</taxon>
        <taxon>Pseudomonadati</taxon>
        <taxon>Pseudomonadota</taxon>
        <taxon>Gammaproteobacteria</taxon>
        <taxon>Alteromonadales</taxon>
        <taxon>Pseudoalteromonadaceae</taxon>
        <taxon>Pseudoalteromonas</taxon>
    </lineage>
</organism>
<proteinExistence type="predicted"/>
<dbReference type="PATRIC" id="fig|43658.5.peg.2729"/>
<evidence type="ECO:0000313" key="2">
    <source>
        <dbReference type="Proteomes" id="UP000033452"/>
    </source>
</evidence>
<evidence type="ECO:0000313" key="1">
    <source>
        <dbReference type="EMBL" id="KJZ08305.1"/>
    </source>
</evidence>
<sequence length="162" mass="18460">MYRLTDFYRLSATLTGYDEVELQGTGVGPTYCKTLSQWVRQDVIQELYHRAEEIGSLECESNQAQFYDRIWNCAKLGPVARNIIKMWYLSIWYQLPADWNALYGVDDFSADKQPVEDYVISSNAYIQGLVWNALGSHPMGAKQPGYGTWAFPGQSAKPLNLD</sequence>
<dbReference type="RefSeq" id="WP_046005391.1">
    <property type="nucleotide sequence ID" value="NZ_JXYA01000027.1"/>
</dbReference>
<dbReference type="Proteomes" id="UP000033452">
    <property type="component" value="Unassembled WGS sequence"/>
</dbReference>
<protein>
    <submittedName>
        <fullName evidence="1">Uncharacterized protein</fullName>
    </submittedName>
</protein>
<dbReference type="OrthoDB" id="495830at2"/>
<reference evidence="1 2" key="1">
    <citation type="journal article" date="2015" name="BMC Genomics">
        <title>Genome mining reveals unlocked bioactive potential of marine Gram-negative bacteria.</title>
        <authorList>
            <person name="Machado H."/>
            <person name="Sonnenschein E.C."/>
            <person name="Melchiorsen J."/>
            <person name="Gram L."/>
        </authorList>
    </citation>
    <scope>NUCLEOTIDE SEQUENCE [LARGE SCALE GENOMIC DNA]</scope>
    <source>
        <strain evidence="1 2">S2471</strain>
    </source>
</reference>
<keyword evidence="2" id="KW-1185">Reference proteome</keyword>
<name>A0A0F4QM09_9GAMM</name>
<gene>
    <name evidence="1" type="ORF">TW77_12910</name>
</gene>